<name>A0A8C2GSV4_CYPCA</name>
<accession>A0A8C2GSV4</accession>
<reference evidence="1" key="1">
    <citation type="submission" date="2025-08" db="UniProtKB">
        <authorList>
            <consortium name="Ensembl"/>
        </authorList>
    </citation>
    <scope>IDENTIFICATION</scope>
</reference>
<dbReference type="PANTHER" id="PTHR22930">
    <property type="match status" value="1"/>
</dbReference>
<dbReference type="AlphaFoldDB" id="A0A8C2GSV4"/>
<protein>
    <recommendedName>
        <fullName evidence="3">DDE Tnp4 domain-containing protein</fullName>
    </recommendedName>
</protein>
<evidence type="ECO:0000313" key="1">
    <source>
        <dbReference type="Ensembl" id="ENSCCRP00015116415.1"/>
    </source>
</evidence>
<dbReference type="Ensembl" id="ENSCCRT00015120098.1">
    <property type="protein sequence ID" value="ENSCCRP00015116415.1"/>
    <property type="gene ID" value="ENSCCRG00015045977.1"/>
</dbReference>
<sequence length="232" mass="26934">MYILGFMIMEIECRHRTYAIEQIRGLRDEIYYGNLHFYIRSSLRKEHNAADKDDRRCYGSLLNALHLWKNVVPGFTDDQWIQNFLMSRETFQYICHCLKPALDKMDTNYRMSVPLQKGVAVAMWKLATNAEYRSVAHLFGVGISTACDCVKDFCSSVETILLPEVIQMSNAEKLNELFLYFKQRWGLTQCVGAIDDSHIPILASKEYHTEYFNRKGWYSVVLLAVVDGKGLF</sequence>
<evidence type="ECO:0000313" key="2">
    <source>
        <dbReference type="Proteomes" id="UP000694700"/>
    </source>
</evidence>
<dbReference type="PANTHER" id="PTHR22930:SF85">
    <property type="entry name" value="GH03217P-RELATED"/>
    <property type="match status" value="1"/>
</dbReference>
<organism evidence="1 2">
    <name type="scientific">Cyprinus carpio</name>
    <name type="common">Common carp</name>
    <dbReference type="NCBI Taxonomy" id="7962"/>
    <lineage>
        <taxon>Eukaryota</taxon>
        <taxon>Metazoa</taxon>
        <taxon>Chordata</taxon>
        <taxon>Craniata</taxon>
        <taxon>Vertebrata</taxon>
        <taxon>Euteleostomi</taxon>
        <taxon>Actinopterygii</taxon>
        <taxon>Neopterygii</taxon>
        <taxon>Teleostei</taxon>
        <taxon>Ostariophysi</taxon>
        <taxon>Cypriniformes</taxon>
        <taxon>Cyprinidae</taxon>
        <taxon>Cyprininae</taxon>
        <taxon>Cyprinus</taxon>
    </lineage>
</organism>
<proteinExistence type="predicted"/>
<dbReference type="InterPro" id="IPR045249">
    <property type="entry name" value="HARBI1-like"/>
</dbReference>
<dbReference type="Proteomes" id="UP000694700">
    <property type="component" value="Unplaced"/>
</dbReference>
<evidence type="ECO:0008006" key="3">
    <source>
        <dbReference type="Google" id="ProtNLM"/>
    </source>
</evidence>